<sequence>MSSRVTQKSYKVSTSDPRAFSSHPFTNAPDAHISSALSQVGLGGMGGITAVSVNQSLLNPLKLEVDPNIQAVRTQEKEQIKSVNNNFASFIDKVQHLEQQNKILETKWSLLEQQNTARSNIDKMFESYINNLQRQLDTLGRE</sequence>
<name>A0A485MC18_LYNPA</name>
<evidence type="ECO:0000256" key="11">
    <source>
        <dbReference type="ARBA" id="ARBA00042886"/>
    </source>
</evidence>
<evidence type="ECO:0000259" key="15">
    <source>
        <dbReference type="PROSITE" id="PS51842"/>
    </source>
</evidence>
<feature type="coiled-coil region" evidence="13">
    <location>
        <begin position="80"/>
        <end position="114"/>
    </location>
</feature>
<dbReference type="Pfam" id="PF16208">
    <property type="entry name" value="Keratin_2_head"/>
    <property type="match status" value="1"/>
</dbReference>
<protein>
    <recommendedName>
        <fullName evidence="10">Keratin, type II cytoskeletal 8</fullName>
    </recommendedName>
    <alternativeName>
        <fullName evidence="12">Cytokeratin-8</fullName>
    </alternativeName>
    <alternativeName>
        <fullName evidence="11">Keratin-8</fullName>
    </alternativeName>
</protein>
<reference evidence="16 17" key="1">
    <citation type="submission" date="2019-01" db="EMBL/GenBank/DDBJ databases">
        <authorList>
            <person name="Alioto T."/>
            <person name="Alioto T."/>
        </authorList>
    </citation>
    <scope>NUCLEOTIDE SEQUENCE [LARGE SCALE GENOMIC DNA]</scope>
</reference>
<feature type="compositionally biased region" description="Polar residues" evidence="14">
    <location>
        <begin position="1"/>
        <end position="16"/>
    </location>
</feature>
<evidence type="ECO:0000256" key="8">
    <source>
        <dbReference type="ARBA" id="ARBA00023242"/>
    </source>
</evidence>
<keyword evidence="17" id="KW-1185">Reference proteome</keyword>
<keyword evidence="6" id="KW-0403">Intermediate filament</keyword>
<dbReference type="AlphaFoldDB" id="A0A485MC18"/>
<evidence type="ECO:0000313" key="16">
    <source>
        <dbReference type="EMBL" id="VFV18047.1"/>
    </source>
</evidence>
<evidence type="ECO:0000256" key="3">
    <source>
        <dbReference type="ARBA" id="ARBA00004642"/>
    </source>
</evidence>
<dbReference type="PANTHER" id="PTHR45616">
    <property type="entry name" value="GATA-TYPE DOMAIN-CONTAINING PROTEIN"/>
    <property type="match status" value="1"/>
</dbReference>
<dbReference type="GO" id="GO:0016363">
    <property type="term" value="C:nuclear matrix"/>
    <property type="evidence" value="ECO:0007669"/>
    <property type="project" value="UniProtKB-SubCell"/>
</dbReference>
<evidence type="ECO:0000256" key="6">
    <source>
        <dbReference type="ARBA" id="ARBA00022754"/>
    </source>
</evidence>
<evidence type="ECO:0000256" key="12">
    <source>
        <dbReference type="ARBA" id="ARBA00042964"/>
    </source>
</evidence>
<evidence type="ECO:0000256" key="14">
    <source>
        <dbReference type="SAM" id="MobiDB-lite"/>
    </source>
</evidence>
<dbReference type="GO" id="GO:0005737">
    <property type="term" value="C:cytoplasm"/>
    <property type="evidence" value="ECO:0007669"/>
    <property type="project" value="UniProtKB-SubCell"/>
</dbReference>
<evidence type="ECO:0000256" key="13">
    <source>
        <dbReference type="SAM" id="Coils"/>
    </source>
</evidence>
<dbReference type="InterPro" id="IPR039008">
    <property type="entry name" value="IF_rod_dom"/>
</dbReference>
<evidence type="ECO:0000313" key="17">
    <source>
        <dbReference type="Proteomes" id="UP000386466"/>
    </source>
</evidence>
<dbReference type="InterPro" id="IPR032444">
    <property type="entry name" value="Keratin_2_head"/>
</dbReference>
<keyword evidence="5" id="KW-0416">Keratin</keyword>
<comment type="function">
    <text evidence="9">Together with KRT19, helps to link the contractile apparatus to dystrophin at the costameres of striated muscle.</text>
</comment>
<keyword evidence="7 13" id="KW-0175">Coiled coil</keyword>
<dbReference type="PROSITE" id="PS51842">
    <property type="entry name" value="IF_ROD_2"/>
    <property type="match status" value="1"/>
</dbReference>
<keyword evidence="8" id="KW-0539">Nucleus</keyword>
<evidence type="ECO:0000256" key="10">
    <source>
        <dbReference type="ARBA" id="ARBA00039429"/>
    </source>
</evidence>
<evidence type="ECO:0000256" key="2">
    <source>
        <dbReference type="ARBA" id="ARBA00004496"/>
    </source>
</evidence>
<evidence type="ECO:0000256" key="9">
    <source>
        <dbReference type="ARBA" id="ARBA00037766"/>
    </source>
</evidence>
<evidence type="ECO:0000256" key="7">
    <source>
        <dbReference type="ARBA" id="ARBA00023054"/>
    </source>
</evidence>
<comment type="subcellular location">
    <subcellularLocation>
        <location evidence="2">Cytoplasm</location>
    </subcellularLocation>
    <subcellularLocation>
        <location evidence="1">Nucleus matrix</location>
    </subcellularLocation>
    <subcellularLocation>
        <location evidence="3">Nucleus</location>
        <location evidence="3">Nucleoplasm</location>
    </subcellularLocation>
</comment>
<accession>A0A485MC18</accession>
<keyword evidence="4" id="KW-0963">Cytoplasm</keyword>
<dbReference type="GO" id="GO:0005882">
    <property type="term" value="C:intermediate filament"/>
    <property type="evidence" value="ECO:0007669"/>
    <property type="project" value="UniProtKB-KW"/>
</dbReference>
<dbReference type="EMBL" id="CAAGRJ010000502">
    <property type="protein sequence ID" value="VFV18047.1"/>
    <property type="molecule type" value="Genomic_DNA"/>
</dbReference>
<dbReference type="Pfam" id="PF00038">
    <property type="entry name" value="Filament"/>
    <property type="match status" value="1"/>
</dbReference>
<feature type="region of interest" description="Disordered" evidence="14">
    <location>
        <begin position="1"/>
        <end position="27"/>
    </location>
</feature>
<organism evidence="16 17">
    <name type="scientific">Lynx pardinus</name>
    <name type="common">Iberian lynx</name>
    <name type="synonym">Felis pardina</name>
    <dbReference type="NCBI Taxonomy" id="191816"/>
    <lineage>
        <taxon>Eukaryota</taxon>
        <taxon>Metazoa</taxon>
        <taxon>Chordata</taxon>
        <taxon>Craniata</taxon>
        <taxon>Vertebrata</taxon>
        <taxon>Euteleostomi</taxon>
        <taxon>Mammalia</taxon>
        <taxon>Eutheria</taxon>
        <taxon>Laurasiatheria</taxon>
        <taxon>Carnivora</taxon>
        <taxon>Feliformia</taxon>
        <taxon>Felidae</taxon>
        <taxon>Felinae</taxon>
        <taxon>Lynx</taxon>
    </lineage>
</organism>
<dbReference type="GO" id="GO:0005654">
    <property type="term" value="C:nucleoplasm"/>
    <property type="evidence" value="ECO:0007669"/>
    <property type="project" value="UniProtKB-SubCell"/>
</dbReference>
<evidence type="ECO:0000256" key="1">
    <source>
        <dbReference type="ARBA" id="ARBA00004109"/>
    </source>
</evidence>
<dbReference type="Proteomes" id="UP000386466">
    <property type="component" value="Unassembled WGS sequence"/>
</dbReference>
<dbReference type="SUPFAM" id="SSF64593">
    <property type="entry name" value="Intermediate filament protein, coiled coil region"/>
    <property type="match status" value="1"/>
</dbReference>
<evidence type="ECO:0000256" key="4">
    <source>
        <dbReference type="ARBA" id="ARBA00022490"/>
    </source>
</evidence>
<gene>
    <name evidence="16" type="ORF">LYPA_23C017148</name>
</gene>
<dbReference type="PANTHER" id="PTHR45616:SF26">
    <property type="entry name" value="KERATIN, TYPE II CYTOSKELETAL 8"/>
    <property type="match status" value="1"/>
</dbReference>
<evidence type="ECO:0000256" key="5">
    <source>
        <dbReference type="ARBA" id="ARBA00022744"/>
    </source>
</evidence>
<feature type="domain" description="IF rod" evidence="15">
    <location>
        <begin position="76"/>
        <end position="142"/>
    </location>
</feature>
<proteinExistence type="predicted"/>